<evidence type="ECO:0000313" key="1">
    <source>
        <dbReference type="EMBL" id="MBK1818245.1"/>
    </source>
</evidence>
<dbReference type="Gene3D" id="1.10.260.40">
    <property type="entry name" value="lambda repressor-like DNA-binding domains"/>
    <property type="match status" value="1"/>
</dbReference>
<evidence type="ECO:0000313" key="2">
    <source>
        <dbReference type="Proteomes" id="UP000600139"/>
    </source>
</evidence>
<sequence length="90" mass="10164">MQEVIAFVGYDPYPEPSSLAEELVSFRRLRGLRVRDAASLADVDPATWSSWERNEHQITPRYLDRIRTLLGDVPDSGGCLSPRRARIAPP</sequence>
<name>A0A934RAN8_9BACT</name>
<reference evidence="1" key="1">
    <citation type="submission" date="2021-01" db="EMBL/GenBank/DDBJ databases">
        <title>Modified the classification status of verrucomicrobia.</title>
        <authorList>
            <person name="Feng X."/>
        </authorList>
    </citation>
    <scope>NUCLEOTIDE SEQUENCE</scope>
    <source>
        <strain evidence="1">JCM 18052</strain>
    </source>
</reference>
<dbReference type="AlphaFoldDB" id="A0A934RAN8"/>
<dbReference type="InterPro" id="IPR001387">
    <property type="entry name" value="Cro/C1-type_HTH"/>
</dbReference>
<dbReference type="CDD" id="cd00093">
    <property type="entry name" value="HTH_XRE"/>
    <property type="match status" value="1"/>
</dbReference>
<dbReference type="InterPro" id="IPR010982">
    <property type="entry name" value="Lambda_DNA-bd_dom_sf"/>
</dbReference>
<dbReference type="Proteomes" id="UP000600139">
    <property type="component" value="Unassembled WGS sequence"/>
</dbReference>
<keyword evidence="2" id="KW-1185">Reference proteome</keyword>
<proteinExistence type="predicted"/>
<organism evidence="1 2">
    <name type="scientific">Luteolibacter yonseiensis</name>
    <dbReference type="NCBI Taxonomy" id="1144680"/>
    <lineage>
        <taxon>Bacteria</taxon>
        <taxon>Pseudomonadati</taxon>
        <taxon>Verrucomicrobiota</taxon>
        <taxon>Verrucomicrobiia</taxon>
        <taxon>Verrucomicrobiales</taxon>
        <taxon>Verrucomicrobiaceae</taxon>
        <taxon>Luteolibacter</taxon>
    </lineage>
</organism>
<dbReference type="EMBL" id="JAENIK010000013">
    <property type="protein sequence ID" value="MBK1818245.1"/>
    <property type="molecule type" value="Genomic_DNA"/>
</dbReference>
<accession>A0A934RAN8</accession>
<dbReference type="SUPFAM" id="SSF47413">
    <property type="entry name" value="lambda repressor-like DNA-binding domains"/>
    <property type="match status" value="1"/>
</dbReference>
<comment type="caution">
    <text evidence="1">The sequence shown here is derived from an EMBL/GenBank/DDBJ whole genome shotgun (WGS) entry which is preliminary data.</text>
</comment>
<gene>
    <name evidence="1" type="ORF">JIN84_21670</name>
</gene>
<dbReference type="RefSeq" id="WP_200353194.1">
    <property type="nucleotide sequence ID" value="NZ_BAABHZ010000002.1"/>
</dbReference>
<dbReference type="GO" id="GO:0003677">
    <property type="term" value="F:DNA binding"/>
    <property type="evidence" value="ECO:0007669"/>
    <property type="project" value="InterPro"/>
</dbReference>
<protein>
    <submittedName>
        <fullName evidence="1">Helix-turn-helix transcriptional regulator</fullName>
    </submittedName>
</protein>